<dbReference type="PANTHER" id="PTHR43725:SF47">
    <property type="entry name" value="UDP-GLUCOSE 4-EPIMERASE"/>
    <property type="match status" value="1"/>
</dbReference>
<keyword evidence="5" id="KW-0520">NAD</keyword>
<comment type="pathway">
    <text evidence="3">Carbohydrate metabolism; galactose metabolism.</text>
</comment>
<protein>
    <recommendedName>
        <fullName evidence="4">UDP-glucose 4-epimerase</fullName>
        <ecNumber evidence="4">5.1.3.2</ecNumber>
    </recommendedName>
</protein>
<dbReference type="InterPro" id="IPR036291">
    <property type="entry name" value="NAD(P)-bd_dom_sf"/>
</dbReference>
<dbReference type="SUPFAM" id="SSF51735">
    <property type="entry name" value="NAD(P)-binding Rossmann-fold domains"/>
    <property type="match status" value="1"/>
</dbReference>
<dbReference type="EC" id="5.1.3.2" evidence="4"/>
<evidence type="ECO:0000259" key="8">
    <source>
        <dbReference type="Pfam" id="PF01370"/>
    </source>
</evidence>
<proteinExistence type="predicted"/>
<dbReference type="InterPro" id="IPR001509">
    <property type="entry name" value="Epimerase_deHydtase"/>
</dbReference>
<dbReference type="PANTHER" id="PTHR43725">
    <property type="entry name" value="UDP-GLUCOSE 4-EPIMERASE"/>
    <property type="match status" value="1"/>
</dbReference>
<evidence type="ECO:0000313" key="9">
    <source>
        <dbReference type="EnsemblPlants" id="MELO3C026841.2.1"/>
    </source>
</evidence>
<comment type="cofactor">
    <cofactor evidence="2">
        <name>NAD(+)</name>
        <dbReference type="ChEBI" id="CHEBI:57540"/>
    </cofactor>
</comment>
<evidence type="ECO:0000256" key="7">
    <source>
        <dbReference type="ARBA" id="ARBA00023235"/>
    </source>
</evidence>
<dbReference type="GO" id="GO:0006012">
    <property type="term" value="P:galactose metabolic process"/>
    <property type="evidence" value="ECO:0007669"/>
    <property type="project" value="UniProtKB-KW"/>
</dbReference>
<dbReference type="Pfam" id="PF01370">
    <property type="entry name" value="Epimerase"/>
    <property type="match status" value="1"/>
</dbReference>
<name>A0A9I9E0K0_CUCME</name>
<dbReference type="GO" id="GO:0005829">
    <property type="term" value="C:cytosol"/>
    <property type="evidence" value="ECO:0007669"/>
    <property type="project" value="TreeGrafter"/>
</dbReference>
<dbReference type="Gramene" id="MELO3C026841.2.1">
    <property type="protein sequence ID" value="MELO3C026841.2.1"/>
    <property type="gene ID" value="MELO3C026841.2"/>
</dbReference>
<evidence type="ECO:0000256" key="1">
    <source>
        <dbReference type="ARBA" id="ARBA00000083"/>
    </source>
</evidence>
<comment type="catalytic activity">
    <reaction evidence="1">
        <text>UDP-alpha-D-glucose = UDP-alpha-D-galactose</text>
        <dbReference type="Rhea" id="RHEA:22168"/>
        <dbReference type="ChEBI" id="CHEBI:58885"/>
        <dbReference type="ChEBI" id="CHEBI:66914"/>
        <dbReference type="EC" id="5.1.3.2"/>
    </reaction>
</comment>
<accession>A0A9I9E0K0</accession>
<dbReference type="Gene3D" id="3.40.50.720">
    <property type="entry name" value="NAD(P)-binding Rossmann-like Domain"/>
    <property type="match status" value="2"/>
</dbReference>
<dbReference type="EnsemblPlants" id="MELO3C026841.2.1">
    <property type="protein sequence ID" value="MELO3C026841.2.1"/>
    <property type="gene ID" value="MELO3C026841.2"/>
</dbReference>
<keyword evidence="6" id="KW-0299">Galactose metabolism</keyword>
<keyword evidence="7" id="KW-0413">Isomerase</keyword>
<dbReference type="AlphaFoldDB" id="A0A9I9E0K0"/>
<evidence type="ECO:0000256" key="2">
    <source>
        <dbReference type="ARBA" id="ARBA00001911"/>
    </source>
</evidence>
<dbReference type="GO" id="GO:0003978">
    <property type="term" value="F:UDP-glucose 4-epimerase activity"/>
    <property type="evidence" value="ECO:0007669"/>
    <property type="project" value="UniProtKB-EC"/>
</dbReference>
<feature type="domain" description="NAD-dependent epimerase/dehydratase" evidence="8">
    <location>
        <begin position="33"/>
        <end position="108"/>
    </location>
</feature>
<organism evidence="9">
    <name type="scientific">Cucumis melo</name>
    <name type="common">Muskmelon</name>
    <dbReference type="NCBI Taxonomy" id="3656"/>
    <lineage>
        <taxon>Eukaryota</taxon>
        <taxon>Viridiplantae</taxon>
        <taxon>Streptophyta</taxon>
        <taxon>Embryophyta</taxon>
        <taxon>Tracheophyta</taxon>
        <taxon>Spermatophyta</taxon>
        <taxon>Magnoliopsida</taxon>
        <taxon>eudicotyledons</taxon>
        <taxon>Gunneridae</taxon>
        <taxon>Pentapetalae</taxon>
        <taxon>rosids</taxon>
        <taxon>fabids</taxon>
        <taxon>Cucurbitales</taxon>
        <taxon>Cucurbitaceae</taxon>
        <taxon>Benincaseae</taxon>
        <taxon>Cucumis</taxon>
    </lineage>
</organism>
<keyword evidence="6" id="KW-0119">Carbohydrate metabolism</keyword>
<sequence length="203" mass="22351">MVTEGPYGSRKSEKEQYDPAKQKTIAHLIKNNAFCKCNTILVGYIGEDPCGIPNNLMPFVQQVAVGRRPALTVFGSDYSTKDGTEVRDYLHIVDLADGHIAALRKLVAAGINHYGGYLVYLPQVSILSLNNTHNAARIPWILRKIPTLHERVMFRASCEVYNLGTGKGTSVLEMVATFEKASGKVLPESIGAGKPYLRQFIDV</sequence>
<evidence type="ECO:0000256" key="3">
    <source>
        <dbReference type="ARBA" id="ARBA00004947"/>
    </source>
</evidence>
<evidence type="ECO:0000256" key="6">
    <source>
        <dbReference type="ARBA" id="ARBA00023144"/>
    </source>
</evidence>
<evidence type="ECO:0000256" key="4">
    <source>
        <dbReference type="ARBA" id="ARBA00013189"/>
    </source>
</evidence>
<evidence type="ECO:0000256" key="5">
    <source>
        <dbReference type="ARBA" id="ARBA00023027"/>
    </source>
</evidence>
<reference evidence="9" key="1">
    <citation type="submission" date="2023-03" db="UniProtKB">
        <authorList>
            <consortium name="EnsemblPlants"/>
        </authorList>
    </citation>
    <scope>IDENTIFICATION</scope>
</reference>
<dbReference type="Gene3D" id="3.90.25.10">
    <property type="entry name" value="UDP-galactose 4-epimerase, domain 1"/>
    <property type="match status" value="2"/>
</dbReference>